<dbReference type="SUPFAM" id="SSF53474">
    <property type="entry name" value="alpha/beta-Hydrolases"/>
    <property type="match status" value="1"/>
</dbReference>
<evidence type="ECO:0000259" key="2">
    <source>
        <dbReference type="Pfam" id="PF02230"/>
    </source>
</evidence>
<dbReference type="Gene3D" id="3.40.50.1820">
    <property type="entry name" value="alpha/beta hydrolase"/>
    <property type="match status" value="1"/>
</dbReference>
<evidence type="ECO:0000256" key="1">
    <source>
        <dbReference type="ARBA" id="ARBA00022729"/>
    </source>
</evidence>
<reference evidence="3" key="1">
    <citation type="book" date="2014" name="THE 24TH EUROPEAN CONGRESS OF CLINICAL MICROBIOLOGY AND INFECTIOUS DISEASES" publisher="ECCMID 2014" city="Barcelona, Spain">
        <title>Identification of resistance genes in three multidrug-resistant Bacteroides fragilis isolates by whole genome sequencing.</title>
        <editorList>
            <person name="Unknown"/>
            <person name="A."/>
        </editorList>
        <authorList>
            <person name="Sydenham T.V."/>
            <person name="Hasman H."/>
            <person name="Wang M."/>
            <person name="Soki J."/>
            <person name="Nagy E."/>
            <person name="Justesen U.S."/>
        </authorList>
    </citation>
    <scope>NUCLEOTIDE SEQUENCE</scope>
    <source>
        <strain evidence="3">DCMOUH0018B</strain>
    </source>
</reference>
<reference evidence="3" key="2">
    <citation type="submission" date="2014-07" db="EMBL/GenBank/DDBJ databases">
        <title>Genetics and epidemiology of antimicrobial resistance in B. fragilis group.</title>
        <authorList>
            <person name="Sydenham T.V."/>
            <person name="Hasman H."/>
            <person name="Kemp M."/>
            <person name="Justesen U.S."/>
        </authorList>
    </citation>
    <scope>NUCLEOTIDE SEQUENCE [LARGE SCALE GENOMIC DNA]</scope>
    <source>
        <strain evidence="3">DCMOUH0018B</strain>
    </source>
</reference>
<gene>
    <name evidence="3" type="ORF">EE52_0202625</name>
</gene>
<organism evidence="3">
    <name type="scientific">Bacteroides fragilis</name>
    <dbReference type="NCBI Taxonomy" id="817"/>
    <lineage>
        <taxon>Bacteria</taxon>
        <taxon>Pseudomonadati</taxon>
        <taxon>Bacteroidota</taxon>
        <taxon>Bacteroidia</taxon>
        <taxon>Bacteroidales</taxon>
        <taxon>Bacteroidaceae</taxon>
        <taxon>Bacteroides</taxon>
    </lineage>
</organism>
<sequence length="257" mass="28943">MKQFVLFFLSIFLLTVGARSQEAYQKKVFISSWGDSLNYRLLRPESEKPGQQYPLVLFLHGAGERGNDNEKQLTHGGQMFLNPVNREKYPAFVLVPQCPEKDYWAYASRPSSFVPSEMPVGQEITPVLRAVKELLDTYLDLPSVDRDRVYVVGLSMGGMATYDLAIRFPDIFAAAVPICGTVNPGRLADAVSVRFRIFHGDADNVVPVEGSREAYKALKKLGAEVEYVEFPGCNHGSWNPTFNYPGFMEWLFASRKK</sequence>
<dbReference type="PANTHER" id="PTHR43037">
    <property type="entry name" value="UNNAMED PRODUCT-RELATED"/>
    <property type="match status" value="1"/>
</dbReference>
<proteinExistence type="predicted"/>
<dbReference type="PANTHER" id="PTHR43037:SF1">
    <property type="entry name" value="BLL1128 PROTEIN"/>
    <property type="match status" value="1"/>
</dbReference>
<dbReference type="PATRIC" id="fig|817.53.peg.560"/>
<keyword evidence="1" id="KW-0732">Signal</keyword>
<accession>A0A0I9SD18</accession>
<feature type="domain" description="Phospholipase/carboxylesterase/thioesterase" evidence="2">
    <location>
        <begin position="51"/>
        <end position="240"/>
    </location>
</feature>
<protein>
    <submittedName>
        <fullName evidence="3">Phospholipase</fullName>
    </submittedName>
</protein>
<dbReference type="InterPro" id="IPR029058">
    <property type="entry name" value="AB_hydrolase_fold"/>
</dbReference>
<dbReference type="GO" id="GO:0016787">
    <property type="term" value="F:hydrolase activity"/>
    <property type="evidence" value="ECO:0007669"/>
    <property type="project" value="InterPro"/>
</dbReference>
<dbReference type="RefSeq" id="WP_044299608.1">
    <property type="nucleotide sequence ID" value="NZ_CAEUHN010000001.1"/>
</dbReference>
<dbReference type="EMBL" id="JMZZ02000039">
    <property type="protein sequence ID" value="KFX76177.1"/>
    <property type="molecule type" value="Genomic_DNA"/>
</dbReference>
<dbReference type="InterPro" id="IPR003140">
    <property type="entry name" value="PLipase/COase/thioEstase"/>
</dbReference>
<dbReference type="AlphaFoldDB" id="A0A0I9SD18"/>
<comment type="caution">
    <text evidence="3">The sequence shown here is derived from an EMBL/GenBank/DDBJ whole genome shotgun (WGS) entry which is preliminary data.</text>
</comment>
<dbReference type="Pfam" id="PF02230">
    <property type="entry name" value="Abhydrolase_2"/>
    <property type="match status" value="1"/>
</dbReference>
<dbReference type="InterPro" id="IPR050955">
    <property type="entry name" value="Plant_Biomass_Hydrol_Est"/>
</dbReference>
<name>A0A0I9SD18_BACFG</name>
<evidence type="ECO:0000313" key="3">
    <source>
        <dbReference type="EMBL" id="KFX76177.1"/>
    </source>
</evidence>